<sequence length="928" mass="103528">MVTPEQIGRFLATVQALVNIHHDLSTADEQIQRQRRELQFIVLQRPVWLFYLGIPDFFEGLDPGEEELILAYMQRFRDGVRALEAQLNERQDGLGTWTGRAAWFLGRDSEAKALGSLLGTAERLNKIFNDSVSERRPPRQHVEPNHESDDGSSGSDESDESDESDGSYSSDNSDSDDGDDASHDAGHKVHKRGGVDGNNRAKPNSVKTAGSGCANDTGVIVPHISRQCLHSSRGFLLLVAQASFLNKVWSEDCRASPSEASNVPDEVKSLVKDLVKASGNERWKEYTVQQWSMMGSFYLAASHQNFAAASGCSDSKGKAFGFWILAYWAVSCIDLHPQSPKSTSSIPTEKTQWKQIQRLKELLWEAFDICDSWFGVEPQQDIIRNIRTCICPCRETNNVEVGALWRFHLPDPPGDRAMSLVSLLGRRMLQGLRCVSIVFSVLRESADSLAPRCRLCSVSRNPVSGPKEDICRKAAVVLPRQDDHECYSDTPVVLACVCGKHQLRYCGNFIAQNTLRYDIILTRFALVTGCIEVLAIRSVYVVVNCLEVNQSGSTASSIGIRCNDEQHAQMVSREIATAKYQLAKGRLDACWQVVLSQTPRRLRVGQIPSDSHPGPDDGDELAIGCYQLALGTRSSRGALQLVNAPLSFQFTIPTDHRQDNVPTRPSPACYRNLVQVTFEPSKAAPEFLARDRRVRYRVLSLPDDDGGGTSLLVLLRGGRSGFIFNSIHLGSCLVFQLLESTRREVIFLRPGSAGFEEFYIRRAIVYPLSDADKPPTKPVGLTVNLLGERALEERAEFRGIVDRGWVYLLGIPWQFRQRGSYHYENSLYNVYRLSQLFGDGRKASSTCQEAEALHISTGFDIHPRNTNRLAVDAKKFNKIFKKTLKKTFETVELFDLKCDELSVLISLALRFDTGAQASSVAQELKRPI</sequence>
<dbReference type="Proteomes" id="UP000030106">
    <property type="component" value="Unassembled WGS sequence"/>
</dbReference>
<feature type="compositionally biased region" description="Basic and acidic residues" evidence="1">
    <location>
        <begin position="132"/>
        <end position="149"/>
    </location>
</feature>
<dbReference type="OrthoDB" id="10580909at2759"/>
<comment type="caution">
    <text evidence="2">The sequence shown here is derived from an EMBL/GenBank/DDBJ whole genome shotgun (WGS) entry which is preliminary data.</text>
</comment>
<name>A0A0A2VHF8_BEABA</name>
<accession>A0A0A2VHF8</accession>
<gene>
    <name evidence="2" type="ORF">BBAD15_g9044</name>
</gene>
<feature type="compositionally biased region" description="Acidic residues" evidence="1">
    <location>
        <begin position="156"/>
        <end position="165"/>
    </location>
</feature>
<dbReference type="HOGENOM" id="CLU_314958_0_0_1"/>
<feature type="region of interest" description="Disordered" evidence="1">
    <location>
        <begin position="129"/>
        <end position="213"/>
    </location>
</feature>
<dbReference type="EMBL" id="ANFO01000917">
    <property type="protein sequence ID" value="KGQ05722.1"/>
    <property type="molecule type" value="Genomic_DNA"/>
</dbReference>
<reference evidence="2 3" key="1">
    <citation type="submission" date="2012-10" db="EMBL/GenBank/DDBJ databases">
        <title>Genome sequencing and analysis of entomopathogenic fungi Beauveria bassiana D1-5.</title>
        <authorList>
            <person name="Li Q."/>
            <person name="Wang L."/>
            <person name="Zhang Z."/>
            <person name="Wang Q."/>
            <person name="Ren J."/>
            <person name="Wang M."/>
            <person name="Xu W."/>
            <person name="Wang J."/>
            <person name="Lu Y."/>
            <person name="Du Q."/>
            <person name="Sun Z."/>
        </authorList>
    </citation>
    <scope>NUCLEOTIDE SEQUENCE [LARGE SCALE GENOMIC DNA]</scope>
    <source>
        <strain evidence="2 3">D1-5</strain>
    </source>
</reference>
<proteinExistence type="predicted"/>
<evidence type="ECO:0000313" key="2">
    <source>
        <dbReference type="EMBL" id="KGQ05722.1"/>
    </source>
</evidence>
<evidence type="ECO:0000256" key="1">
    <source>
        <dbReference type="SAM" id="MobiDB-lite"/>
    </source>
</evidence>
<organism evidence="2 3">
    <name type="scientific">Beauveria bassiana D1-5</name>
    <dbReference type="NCBI Taxonomy" id="1245745"/>
    <lineage>
        <taxon>Eukaryota</taxon>
        <taxon>Fungi</taxon>
        <taxon>Dikarya</taxon>
        <taxon>Ascomycota</taxon>
        <taxon>Pezizomycotina</taxon>
        <taxon>Sordariomycetes</taxon>
        <taxon>Hypocreomycetidae</taxon>
        <taxon>Hypocreales</taxon>
        <taxon>Cordycipitaceae</taxon>
        <taxon>Beauveria</taxon>
    </lineage>
</organism>
<evidence type="ECO:0000313" key="3">
    <source>
        <dbReference type="Proteomes" id="UP000030106"/>
    </source>
</evidence>
<dbReference type="AlphaFoldDB" id="A0A0A2VHF8"/>
<protein>
    <submittedName>
        <fullName evidence="2">Uncharacterized protein</fullName>
    </submittedName>
</protein>